<accession>A0A3N1HLB3</accession>
<evidence type="ECO:0000256" key="8">
    <source>
        <dbReference type="SAM" id="Phobius"/>
    </source>
</evidence>
<evidence type="ECO:0000256" key="1">
    <source>
        <dbReference type="ARBA" id="ARBA00004651"/>
    </source>
</evidence>
<dbReference type="PANTHER" id="PTHR22911">
    <property type="entry name" value="ACYL-MALONYL CONDENSING ENZYME-RELATED"/>
    <property type="match status" value="1"/>
</dbReference>
<evidence type="ECO:0000256" key="6">
    <source>
        <dbReference type="ARBA" id="ARBA00022989"/>
    </source>
</evidence>
<dbReference type="InterPro" id="IPR000620">
    <property type="entry name" value="EamA_dom"/>
</dbReference>
<keyword evidence="7 8" id="KW-0472">Membrane</keyword>
<dbReference type="InterPro" id="IPR037185">
    <property type="entry name" value="EmrE-like"/>
</dbReference>
<evidence type="ECO:0000313" key="10">
    <source>
        <dbReference type="EMBL" id="ROP43256.1"/>
    </source>
</evidence>
<protein>
    <submittedName>
        <fullName evidence="10">Chloramphenicol-sensitive protein RarD</fullName>
    </submittedName>
</protein>
<feature type="transmembrane region" description="Helical" evidence="8">
    <location>
        <begin position="241"/>
        <end position="259"/>
    </location>
</feature>
<feature type="transmembrane region" description="Helical" evidence="8">
    <location>
        <begin position="123"/>
        <end position="139"/>
    </location>
</feature>
<feature type="transmembrane region" description="Helical" evidence="8">
    <location>
        <begin position="38"/>
        <end position="56"/>
    </location>
</feature>
<feature type="domain" description="EamA" evidence="9">
    <location>
        <begin position="3"/>
        <end position="139"/>
    </location>
</feature>
<keyword evidence="5 8" id="KW-0812">Transmembrane</keyword>
<evidence type="ECO:0000259" key="9">
    <source>
        <dbReference type="Pfam" id="PF00892"/>
    </source>
</evidence>
<feature type="transmembrane region" description="Helical" evidence="8">
    <location>
        <begin position="265"/>
        <end position="285"/>
    </location>
</feature>
<sequence>MRRGTLMGVAAYTLWGSFPLYFSALAPAGALEVLVHRVLWALLLCLVVLVALRGLGDLRRLLSDRSRLGWLALASVTIAVNWGVYIYGVQQGMVVEASLGYFANPVVTVLLGVLLLGERLRPAQWAAVGLGALAVLVVSVDEGRLPWIALTLAVSFGLYGLAKNRVGRGTTALVSLTGETLVLALPALAALVVLEAAGRGTFTTDGPVHTALLVSAGLVTMAPLLLFGAAARRVPLSTIGLLQYLTPVLQLLLGVLVLGETVAPTRWVGFGLIWLALVLLTVDTLRSARRQALVRAAEASAKG</sequence>
<feature type="transmembrane region" description="Helical" evidence="8">
    <location>
        <begin position="173"/>
        <end position="194"/>
    </location>
</feature>
<gene>
    <name evidence="10" type="ORF">EDC03_1857</name>
</gene>
<evidence type="ECO:0000256" key="5">
    <source>
        <dbReference type="ARBA" id="ARBA00022692"/>
    </source>
</evidence>
<feature type="transmembrane region" description="Helical" evidence="8">
    <location>
        <begin position="99"/>
        <end position="116"/>
    </location>
</feature>
<dbReference type="EMBL" id="RJKN01000004">
    <property type="protein sequence ID" value="ROP43256.1"/>
    <property type="molecule type" value="Genomic_DNA"/>
</dbReference>
<evidence type="ECO:0000313" key="11">
    <source>
        <dbReference type="Proteomes" id="UP000276232"/>
    </source>
</evidence>
<dbReference type="Proteomes" id="UP000276232">
    <property type="component" value="Unassembled WGS sequence"/>
</dbReference>
<keyword evidence="3" id="KW-0813">Transport</keyword>
<comment type="similarity">
    <text evidence="2">Belongs to the EamA transporter family.</text>
</comment>
<comment type="caution">
    <text evidence="10">The sequence shown here is derived from an EMBL/GenBank/DDBJ whole genome shotgun (WGS) entry which is preliminary data.</text>
</comment>
<dbReference type="InParanoid" id="A0A3N1HLB3"/>
<comment type="subcellular location">
    <subcellularLocation>
        <location evidence="1">Cell membrane</location>
        <topology evidence="1">Multi-pass membrane protein</topology>
    </subcellularLocation>
</comment>
<dbReference type="InterPro" id="IPR004626">
    <property type="entry name" value="RarD"/>
</dbReference>
<evidence type="ECO:0000256" key="7">
    <source>
        <dbReference type="ARBA" id="ARBA00023136"/>
    </source>
</evidence>
<reference evidence="10 11" key="1">
    <citation type="journal article" date="2015" name="Stand. Genomic Sci.">
        <title>Genomic Encyclopedia of Bacterial and Archaeal Type Strains, Phase III: the genomes of soil and plant-associated and newly described type strains.</title>
        <authorList>
            <person name="Whitman W.B."/>
            <person name="Woyke T."/>
            <person name="Klenk H.P."/>
            <person name="Zhou Y."/>
            <person name="Lilburn T.G."/>
            <person name="Beck B.J."/>
            <person name="De Vos P."/>
            <person name="Vandamme P."/>
            <person name="Eisen J.A."/>
            <person name="Garrity G."/>
            <person name="Hugenholtz P."/>
            <person name="Kyrpides N.C."/>
        </authorList>
    </citation>
    <scope>NUCLEOTIDE SEQUENCE [LARGE SCALE GENOMIC DNA]</scope>
    <source>
        <strain evidence="10 11">CECT 7306</strain>
    </source>
</reference>
<dbReference type="Pfam" id="PF00892">
    <property type="entry name" value="EamA"/>
    <property type="match status" value="2"/>
</dbReference>
<feature type="domain" description="EamA" evidence="9">
    <location>
        <begin position="148"/>
        <end position="281"/>
    </location>
</feature>
<evidence type="ECO:0000256" key="4">
    <source>
        <dbReference type="ARBA" id="ARBA00022475"/>
    </source>
</evidence>
<keyword evidence="6 8" id="KW-1133">Transmembrane helix</keyword>
<name>A0A3N1HLB3_9ACTN</name>
<evidence type="ECO:0000256" key="3">
    <source>
        <dbReference type="ARBA" id="ARBA00022448"/>
    </source>
</evidence>
<dbReference type="GO" id="GO:0005886">
    <property type="term" value="C:plasma membrane"/>
    <property type="evidence" value="ECO:0007669"/>
    <property type="project" value="UniProtKB-SubCell"/>
</dbReference>
<dbReference type="RefSeq" id="WP_199720090.1">
    <property type="nucleotide sequence ID" value="NZ_RJKN01000004.1"/>
</dbReference>
<dbReference type="PANTHER" id="PTHR22911:SF137">
    <property type="entry name" value="SOLUTE CARRIER FAMILY 35 MEMBER G2-RELATED"/>
    <property type="match status" value="1"/>
</dbReference>
<keyword evidence="11" id="KW-1185">Reference proteome</keyword>
<organism evidence="10 11">
    <name type="scientific">Pseudokineococcus lusitanus</name>
    <dbReference type="NCBI Taxonomy" id="763993"/>
    <lineage>
        <taxon>Bacteria</taxon>
        <taxon>Bacillati</taxon>
        <taxon>Actinomycetota</taxon>
        <taxon>Actinomycetes</taxon>
        <taxon>Kineosporiales</taxon>
        <taxon>Kineosporiaceae</taxon>
        <taxon>Pseudokineococcus</taxon>
    </lineage>
</organism>
<dbReference type="NCBIfam" id="TIGR00688">
    <property type="entry name" value="rarD"/>
    <property type="match status" value="1"/>
</dbReference>
<proteinExistence type="inferred from homology"/>
<dbReference type="AlphaFoldDB" id="A0A3N1HLB3"/>
<feature type="transmembrane region" description="Helical" evidence="8">
    <location>
        <begin position="206"/>
        <end position="229"/>
    </location>
</feature>
<feature type="transmembrane region" description="Helical" evidence="8">
    <location>
        <begin position="145"/>
        <end position="161"/>
    </location>
</feature>
<feature type="transmembrane region" description="Helical" evidence="8">
    <location>
        <begin position="68"/>
        <end position="87"/>
    </location>
</feature>
<evidence type="ECO:0000256" key="2">
    <source>
        <dbReference type="ARBA" id="ARBA00007362"/>
    </source>
</evidence>
<keyword evidence="4" id="KW-1003">Cell membrane</keyword>
<dbReference type="SUPFAM" id="SSF103481">
    <property type="entry name" value="Multidrug resistance efflux transporter EmrE"/>
    <property type="match status" value="2"/>
</dbReference>